<protein>
    <submittedName>
        <fullName evidence="2">MarR family transcriptional regulator</fullName>
    </submittedName>
</protein>
<feature type="region of interest" description="Disordered" evidence="1">
    <location>
        <begin position="1"/>
        <end position="23"/>
    </location>
</feature>
<dbReference type="AlphaFoldDB" id="A0A0M3QKA5"/>
<gene>
    <name evidence="2" type="ORF">SPRI_6383</name>
</gene>
<dbReference type="Proteomes" id="UP000060513">
    <property type="component" value="Chromosome"/>
</dbReference>
<evidence type="ECO:0000256" key="1">
    <source>
        <dbReference type="SAM" id="MobiDB-lite"/>
    </source>
</evidence>
<reference evidence="2 3" key="1">
    <citation type="submission" date="2015-08" db="EMBL/GenBank/DDBJ databases">
        <title>Genome sequence of the pristinamycin over-producing bacterium Streptomyces pristinaespiralis HCCB10218.</title>
        <authorList>
            <person name="Tian J."/>
            <person name="Yang J."/>
            <person name="Li L."/>
            <person name="Ruan L."/>
            <person name="Wei W."/>
            <person name="Zheng G."/>
            <person name="Wei Z."/>
            <person name="Yang S."/>
            <person name="Ge M."/>
            <person name="Jiang W."/>
            <person name="Lu Y."/>
        </authorList>
    </citation>
    <scope>NUCLEOTIDE SEQUENCE [LARGE SCALE GENOMIC DNA]</scope>
    <source>
        <strain evidence="2 3">HCCB 10218</strain>
    </source>
</reference>
<dbReference type="STRING" id="38300.SPRI_6383"/>
<name>A0A0M3QKA5_STRPR</name>
<dbReference type="EMBL" id="CP011340">
    <property type="protein sequence ID" value="ALC24689.1"/>
    <property type="molecule type" value="Genomic_DNA"/>
</dbReference>
<proteinExistence type="predicted"/>
<dbReference type="KEGG" id="spri:SPRI_6383"/>
<sequence length="93" mass="9783">MKRMPDPTDKRARPVRGAGRASAAKTVADAVVAEAEKEGKAHLGKRRMTQLREALTLLREITAPYACCVLVVATGAASRPAGPPAGAGVRWYG</sequence>
<accession>A0A0M3QKA5</accession>
<organism evidence="2">
    <name type="scientific">Streptomyces pristinaespiralis</name>
    <dbReference type="NCBI Taxonomy" id="38300"/>
    <lineage>
        <taxon>Bacteria</taxon>
        <taxon>Bacillati</taxon>
        <taxon>Actinomycetota</taxon>
        <taxon>Actinomycetes</taxon>
        <taxon>Kitasatosporales</taxon>
        <taxon>Streptomycetaceae</taxon>
        <taxon>Streptomyces</taxon>
    </lineage>
</organism>
<feature type="compositionally biased region" description="Basic and acidic residues" evidence="1">
    <location>
        <begin position="1"/>
        <end position="12"/>
    </location>
</feature>
<evidence type="ECO:0000313" key="2">
    <source>
        <dbReference type="EMBL" id="ALC24689.1"/>
    </source>
</evidence>
<evidence type="ECO:0000313" key="3">
    <source>
        <dbReference type="Proteomes" id="UP000060513"/>
    </source>
</evidence>